<comment type="caution">
    <text evidence="1">The sequence shown here is derived from an EMBL/GenBank/DDBJ whole genome shotgun (WGS) entry which is preliminary data.</text>
</comment>
<accession>X1BYW0</accession>
<gene>
    <name evidence="1" type="ORF">S01H4_47655</name>
</gene>
<evidence type="ECO:0000313" key="1">
    <source>
        <dbReference type="EMBL" id="GAH00996.1"/>
    </source>
</evidence>
<protein>
    <recommendedName>
        <fullName evidence="2">Inositol monophosphatase</fullName>
    </recommendedName>
</protein>
<organism evidence="1">
    <name type="scientific">marine sediment metagenome</name>
    <dbReference type="NCBI Taxonomy" id="412755"/>
    <lineage>
        <taxon>unclassified sequences</taxon>
        <taxon>metagenomes</taxon>
        <taxon>ecological metagenomes</taxon>
    </lineage>
</organism>
<dbReference type="EMBL" id="BART01026778">
    <property type="protein sequence ID" value="GAH00996.1"/>
    <property type="molecule type" value="Genomic_DNA"/>
</dbReference>
<dbReference type="AlphaFoldDB" id="X1BYW0"/>
<proteinExistence type="predicted"/>
<dbReference type="SUPFAM" id="SSF56655">
    <property type="entry name" value="Carbohydrate phosphatase"/>
    <property type="match status" value="1"/>
</dbReference>
<reference evidence="1" key="1">
    <citation type="journal article" date="2014" name="Front. Microbiol.">
        <title>High frequency of phylogenetically diverse reductive dehalogenase-homologous genes in deep subseafloor sedimentary metagenomes.</title>
        <authorList>
            <person name="Kawai M."/>
            <person name="Futagami T."/>
            <person name="Toyoda A."/>
            <person name="Takaki Y."/>
            <person name="Nishi S."/>
            <person name="Hori S."/>
            <person name="Arai W."/>
            <person name="Tsubouchi T."/>
            <person name="Morono Y."/>
            <person name="Uchiyama I."/>
            <person name="Ito T."/>
            <person name="Fujiyama A."/>
            <person name="Inagaki F."/>
            <person name="Takami H."/>
        </authorList>
    </citation>
    <scope>NUCLEOTIDE SEQUENCE</scope>
    <source>
        <strain evidence="1">Expedition CK06-06</strain>
    </source>
</reference>
<dbReference type="Pfam" id="PF00459">
    <property type="entry name" value="Inositol_P"/>
    <property type="match status" value="1"/>
</dbReference>
<sequence length="80" mass="8835">ALTLCQVAKGSMEAFINLRESNRLVDVAAGLLILKEADGQFFSLEGNDIDQILSIDSKFPFVACNANLETFLKNELSSYY</sequence>
<dbReference type="Gene3D" id="3.40.190.80">
    <property type="match status" value="1"/>
</dbReference>
<feature type="non-terminal residue" evidence="1">
    <location>
        <position position="1"/>
    </location>
</feature>
<dbReference type="InterPro" id="IPR000760">
    <property type="entry name" value="Inositol_monophosphatase-like"/>
</dbReference>
<evidence type="ECO:0008006" key="2">
    <source>
        <dbReference type="Google" id="ProtNLM"/>
    </source>
</evidence>
<name>X1BYW0_9ZZZZ</name>